<keyword evidence="1" id="KW-0472">Membrane</keyword>
<keyword evidence="1" id="KW-0812">Transmembrane</keyword>
<dbReference type="Proteomes" id="UP001164776">
    <property type="component" value="Unassembled WGS sequence"/>
</dbReference>
<accession>A0A9W7XCB3</accession>
<organism evidence="2 3">
    <name type="scientific">Paspalum vaginatum</name>
    <name type="common">seashore paspalum</name>
    <dbReference type="NCBI Taxonomy" id="158149"/>
    <lineage>
        <taxon>Eukaryota</taxon>
        <taxon>Viridiplantae</taxon>
        <taxon>Streptophyta</taxon>
        <taxon>Embryophyta</taxon>
        <taxon>Tracheophyta</taxon>
        <taxon>Spermatophyta</taxon>
        <taxon>Magnoliopsida</taxon>
        <taxon>Liliopsida</taxon>
        <taxon>Poales</taxon>
        <taxon>Poaceae</taxon>
        <taxon>PACMAD clade</taxon>
        <taxon>Panicoideae</taxon>
        <taxon>Andropogonodae</taxon>
        <taxon>Paspaleae</taxon>
        <taxon>Paspalinae</taxon>
        <taxon>Paspalum</taxon>
    </lineage>
</organism>
<protein>
    <submittedName>
        <fullName evidence="2">Uncharacterized protein</fullName>
    </submittedName>
</protein>
<proteinExistence type="predicted"/>
<keyword evidence="1" id="KW-1133">Transmembrane helix</keyword>
<sequence length="245" mass="27593">MWLLAESRYLSLLRLRRLLSSPRSTLRGLADVELLPLRLGFPFLESAHLRHEQRRAIVFLLRQMRSLLAPWSFAIAVPMALFAVLAATFAVGYAPRVRPMCPSSRRVSVRPSRASPHVSSHELPLVSLRASPSPRLYPLPRPRLCLPPRREDEPLAVVLRQVQAVALLPHLPILLQLEPLDDVLKRQRLQVDESLNDCASCENFVGMTRRNLETMSTSSIACLSSFNLVTKVGGGGRNPRRLHRP</sequence>
<evidence type="ECO:0000256" key="1">
    <source>
        <dbReference type="SAM" id="Phobius"/>
    </source>
</evidence>
<gene>
    <name evidence="2" type="ORF">BS78_K137500</name>
</gene>
<evidence type="ECO:0000313" key="3">
    <source>
        <dbReference type="Proteomes" id="UP001164776"/>
    </source>
</evidence>
<evidence type="ECO:0000313" key="2">
    <source>
        <dbReference type="EMBL" id="KAJ1255922.1"/>
    </source>
</evidence>
<name>A0A9W7XCB3_9POAL</name>
<feature type="transmembrane region" description="Helical" evidence="1">
    <location>
        <begin position="71"/>
        <end position="94"/>
    </location>
</feature>
<keyword evidence="3" id="KW-1185">Reference proteome</keyword>
<reference evidence="2 3" key="1">
    <citation type="submission" date="2022-10" db="EMBL/GenBank/DDBJ databases">
        <title>WGS assembly of Paspalum vaginatum 540-79.</title>
        <authorList>
            <person name="Sun G."/>
            <person name="Wase N."/>
            <person name="Shu S."/>
            <person name="Jenkins J."/>
            <person name="Zhou B."/>
            <person name="Torres-Rodriguez J."/>
            <person name="Chen C."/>
            <person name="Sandor L."/>
            <person name="Plott C."/>
            <person name="Yoshinga Y."/>
            <person name="Daum C."/>
            <person name="Qi P."/>
            <person name="Barry K."/>
            <person name="Lipzen A."/>
            <person name="Berry L."/>
            <person name="Pedersen C."/>
            <person name="Gottilla T."/>
            <person name="Foltz A."/>
            <person name="Yu H."/>
            <person name="O'Malley R."/>
            <person name="Zhang C."/>
            <person name="Devos K."/>
            <person name="Sigmon B."/>
            <person name="Yu B."/>
            <person name="Obata T."/>
            <person name="Schmutz J."/>
            <person name="Schnable J."/>
        </authorList>
    </citation>
    <scope>NUCLEOTIDE SEQUENCE [LARGE SCALE GENOMIC DNA]</scope>
    <source>
        <strain evidence="3">cv. 540-79</strain>
    </source>
</reference>
<dbReference type="EMBL" id="MU629618">
    <property type="protein sequence ID" value="KAJ1255922.1"/>
    <property type="molecule type" value="Genomic_DNA"/>
</dbReference>
<dbReference type="AlphaFoldDB" id="A0A9W7XCB3"/>
<comment type="caution">
    <text evidence="2">The sequence shown here is derived from an EMBL/GenBank/DDBJ whole genome shotgun (WGS) entry which is preliminary data.</text>
</comment>